<dbReference type="OrthoDB" id="23692at2"/>
<dbReference type="PROSITE" id="PS50887">
    <property type="entry name" value="GGDEF"/>
    <property type="match status" value="1"/>
</dbReference>
<accession>A0A098BPP5</accession>
<dbReference type="InterPro" id="IPR050469">
    <property type="entry name" value="Diguanylate_Cyclase"/>
</dbReference>
<dbReference type="NCBIfam" id="TIGR00229">
    <property type="entry name" value="sensory_box"/>
    <property type="match status" value="1"/>
</dbReference>
<dbReference type="CDD" id="cd00130">
    <property type="entry name" value="PAS"/>
    <property type="match status" value="1"/>
</dbReference>
<dbReference type="Proteomes" id="UP000042997">
    <property type="component" value="Unassembled WGS sequence"/>
</dbReference>
<dbReference type="PANTHER" id="PTHR45138:SF9">
    <property type="entry name" value="DIGUANYLATE CYCLASE DGCM-RELATED"/>
    <property type="match status" value="1"/>
</dbReference>
<dbReference type="SUPFAM" id="SSF55073">
    <property type="entry name" value="Nucleotide cyclase"/>
    <property type="match status" value="1"/>
</dbReference>
<dbReference type="SUPFAM" id="SSF55785">
    <property type="entry name" value="PYP-like sensor domain (PAS domain)"/>
    <property type="match status" value="1"/>
</dbReference>
<keyword evidence="1" id="KW-0548">Nucleotidyltransferase</keyword>
<dbReference type="Pfam" id="PF00990">
    <property type="entry name" value="GGDEF"/>
    <property type="match status" value="1"/>
</dbReference>
<sequence>MGDRQVLHGATANLRVQRRRLLAWYLAISTGLVAVGIVAALLDPAVARSGSFAGMASALALGIAGLVILRWTPRRLGRTPIVAATACAVAAMPAVIAFHVDPSRILISVMGSMFLSMYLAAFWPPRQAVLWIGTLTAATLGAAALAPTRLLWVGYVVVAAALLGSGAIFGAVGRLLVNAATRDPLTGLRNRAGLDLELRSRPRDRGAWVCLGLLDVDGFKAFNDEHGHPAGDALLRDAAEAWAQQVPRGGILARLGGDEFLVVLPDTDEEEGRAVLEGLARANPVPVSFGVAAGVVSDPMDLYHDADMDLYRAKAAAWAQLPDRLAPLPLPDVLDLLPVPILAVRDGGTVAYVNPCFATLFGVDARNVENRPLHEVLTGGTWPDRSVTVRSLHDRTGQLCEFGRPDGTVVQATVGAARIRWENTLATLVVLGDVTEQPSYVSR</sequence>
<dbReference type="Gene3D" id="3.30.450.20">
    <property type="entry name" value="PAS domain"/>
    <property type="match status" value="1"/>
</dbReference>
<dbReference type="CDD" id="cd01949">
    <property type="entry name" value="GGDEF"/>
    <property type="match status" value="1"/>
</dbReference>
<keyword evidence="1" id="KW-0808">Transferase</keyword>
<organism evidence="1 2">
    <name type="scientific">Rhodococcus ruber</name>
    <dbReference type="NCBI Taxonomy" id="1830"/>
    <lineage>
        <taxon>Bacteria</taxon>
        <taxon>Bacillati</taxon>
        <taxon>Actinomycetota</taxon>
        <taxon>Actinomycetes</taxon>
        <taxon>Mycobacteriales</taxon>
        <taxon>Nocardiaceae</taxon>
        <taxon>Rhodococcus</taxon>
    </lineage>
</organism>
<dbReference type="GO" id="GO:0005886">
    <property type="term" value="C:plasma membrane"/>
    <property type="evidence" value="ECO:0007669"/>
    <property type="project" value="TreeGrafter"/>
</dbReference>
<dbReference type="AlphaFoldDB" id="A0A098BPP5"/>
<dbReference type="InterPro" id="IPR000160">
    <property type="entry name" value="GGDEF_dom"/>
</dbReference>
<dbReference type="InterPro" id="IPR043128">
    <property type="entry name" value="Rev_trsase/Diguanyl_cyclase"/>
</dbReference>
<protein>
    <submittedName>
        <fullName evidence="1">Putative Diguanylate cyclase</fullName>
        <ecNumber evidence="1">2.7.7.65</ecNumber>
    </submittedName>
</protein>
<dbReference type="Pfam" id="PF00989">
    <property type="entry name" value="PAS"/>
    <property type="match status" value="1"/>
</dbReference>
<dbReference type="GO" id="GO:0006355">
    <property type="term" value="P:regulation of DNA-templated transcription"/>
    <property type="evidence" value="ECO:0007669"/>
    <property type="project" value="InterPro"/>
</dbReference>
<proteinExistence type="predicted"/>
<evidence type="ECO:0000313" key="1">
    <source>
        <dbReference type="EMBL" id="CDZ89696.1"/>
    </source>
</evidence>
<evidence type="ECO:0000313" key="2">
    <source>
        <dbReference type="Proteomes" id="UP000042997"/>
    </source>
</evidence>
<dbReference type="GO" id="GO:0043709">
    <property type="term" value="P:cell adhesion involved in single-species biofilm formation"/>
    <property type="evidence" value="ECO:0007669"/>
    <property type="project" value="TreeGrafter"/>
</dbReference>
<dbReference type="EMBL" id="CCSD01000066">
    <property type="protein sequence ID" value="CDZ89696.1"/>
    <property type="molecule type" value="Genomic_DNA"/>
</dbReference>
<dbReference type="Gene3D" id="3.30.70.270">
    <property type="match status" value="1"/>
</dbReference>
<dbReference type="GO" id="GO:0052621">
    <property type="term" value="F:diguanylate cyclase activity"/>
    <property type="evidence" value="ECO:0007669"/>
    <property type="project" value="UniProtKB-EC"/>
</dbReference>
<dbReference type="InterPro" id="IPR035965">
    <property type="entry name" value="PAS-like_dom_sf"/>
</dbReference>
<dbReference type="RefSeq" id="WP_010595940.1">
    <property type="nucleotide sequence ID" value="NZ_CP023714.1"/>
</dbReference>
<dbReference type="GO" id="GO:1902201">
    <property type="term" value="P:negative regulation of bacterial-type flagellum-dependent cell motility"/>
    <property type="evidence" value="ECO:0007669"/>
    <property type="project" value="TreeGrafter"/>
</dbReference>
<dbReference type="GeneID" id="66833622"/>
<dbReference type="KEGG" id="rrz:CS378_17040"/>
<dbReference type="PANTHER" id="PTHR45138">
    <property type="entry name" value="REGULATORY COMPONENTS OF SENSORY TRANSDUCTION SYSTEM"/>
    <property type="match status" value="1"/>
</dbReference>
<gene>
    <name evidence="1" type="ORF">RHRU231_540043</name>
</gene>
<reference evidence="1 2" key="1">
    <citation type="journal article" date="2014" name="Genome Announc.">
        <title>Draft Genome Sequence of Propane- and Butane-Oxidizing Actinobacterium Rhodococcus ruber IEGM 231.</title>
        <authorList>
            <person name="Ivshina I.B."/>
            <person name="Kuyukina M.S."/>
            <person name="Krivoruchko A.V."/>
            <person name="Barbe V."/>
            <person name="Fischer C."/>
        </authorList>
    </citation>
    <scope>NUCLEOTIDE SEQUENCE [LARGE SCALE GENOMIC DNA]</scope>
</reference>
<name>A0A098BPP5_9NOCA</name>
<dbReference type="eggNOG" id="COG2199">
    <property type="taxonomic scope" value="Bacteria"/>
</dbReference>
<dbReference type="SMART" id="SM00267">
    <property type="entry name" value="GGDEF"/>
    <property type="match status" value="1"/>
</dbReference>
<dbReference type="EC" id="2.7.7.65" evidence="1"/>
<dbReference type="NCBIfam" id="TIGR00254">
    <property type="entry name" value="GGDEF"/>
    <property type="match status" value="1"/>
</dbReference>
<dbReference type="InterPro" id="IPR029787">
    <property type="entry name" value="Nucleotide_cyclase"/>
</dbReference>
<dbReference type="InterPro" id="IPR013767">
    <property type="entry name" value="PAS_fold"/>
</dbReference>
<dbReference type="InterPro" id="IPR000014">
    <property type="entry name" value="PAS"/>
</dbReference>